<dbReference type="InterPro" id="IPR002048">
    <property type="entry name" value="EF_hand_dom"/>
</dbReference>
<dbReference type="CDD" id="cd00051">
    <property type="entry name" value="EFh"/>
    <property type="match status" value="1"/>
</dbReference>
<dbReference type="AlphaFoldDB" id="A0A819YUX8"/>
<accession>A0A819YUX8</accession>
<dbReference type="Pfam" id="PF00036">
    <property type="entry name" value="EF-hand_1"/>
    <property type="match status" value="1"/>
</dbReference>
<evidence type="ECO:0000313" key="5">
    <source>
        <dbReference type="EMBL" id="CAF4159286.1"/>
    </source>
</evidence>
<evidence type="ECO:0000313" key="6">
    <source>
        <dbReference type="Proteomes" id="UP000663823"/>
    </source>
</evidence>
<evidence type="ECO:0000256" key="2">
    <source>
        <dbReference type="ARBA" id="ARBA00022837"/>
    </source>
</evidence>
<dbReference type="InterPro" id="IPR011992">
    <property type="entry name" value="EF-hand-dom_pair"/>
</dbReference>
<dbReference type="PROSITE" id="PS00018">
    <property type="entry name" value="EF_HAND_1"/>
    <property type="match status" value="2"/>
</dbReference>
<evidence type="ECO:0000259" key="3">
    <source>
        <dbReference type="PROSITE" id="PS50222"/>
    </source>
</evidence>
<dbReference type="OrthoDB" id="26525at2759"/>
<dbReference type="EMBL" id="CAJNOO010008382">
    <property type="protein sequence ID" value="CAF1481331.1"/>
    <property type="molecule type" value="Genomic_DNA"/>
</dbReference>
<reference evidence="5" key="1">
    <citation type="submission" date="2021-02" db="EMBL/GenBank/DDBJ databases">
        <authorList>
            <person name="Nowell W R."/>
        </authorList>
    </citation>
    <scope>NUCLEOTIDE SEQUENCE</scope>
</reference>
<feature type="domain" description="EF-hand" evidence="3">
    <location>
        <begin position="18"/>
        <end position="53"/>
    </location>
</feature>
<name>A0A819YUX8_9BILA</name>
<proteinExistence type="predicted"/>
<dbReference type="GO" id="GO:0005509">
    <property type="term" value="F:calcium ion binding"/>
    <property type="evidence" value="ECO:0007669"/>
    <property type="project" value="InterPro"/>
</dbReference>
<evidence type="ECO:0000313" key="4">
    <source>
        <dbReference type="EMBL" id="CAF1481331.1"/>
    </source>
</evidence>
<feature type="domain" description="EF-hand" evidence="3">
    <location>
        <begin position="64"/>
        <end position="99"/>
    </location>
</feature>
<keyword evidence="2" id="KW-0106">Calcium</keyword>
<dbReference type="EMBL" id="CAJOAX010015872">
    <property type="protein sequence ID" value="CAF4159286.1"/>
    <property type="molecule type" value="Genomic_DNA"/>
</dbReference>
<dbReference type="Proteomes" id="UP000663882">
    <property type="component" value="Unassembled WGS sequence"/>
</dbReference>
<dbReference type="Gene3D" id="1.10.238.10">
    <property type="entry name" value="EF-hand"/>
    <property type="match status" value="2"/>
</dbReference>
<dbReference type="PANTHER" id="PTHR23050">
    <property type="entry name" value="CALCIUM BINDING PROTEIN"/>
    <property type="match status" value="1"/>
</dbReference>
<dbReference type="PROSITE" id="PS50222">
    <property type="entry name" value="EF_HAND_2"/>
    <property type="match status" value="3"/>
</dbReference>
<sequence length="150" mass="17928">FISRAELRFLCYDMGYFLSDDQLEWAFTLIDKDGSGEISYEEFVSWWKNQSRFHHLQLSDEQLYRLHTIIALFRSYDKNNRGELDKDQFRKLYNDLIKSNILEPSKSAKFDEIDLNHDGRLNFNELIAWFYDQGVLLELGVLSNNNKEQN</sequence>
<dbReference type="InterPro" id="IPR050145">
    <property type="entry name" value="Centrin_CML-like"/>
</dbReference>
<dbReference type="InterPro" id="IPR018247">
    <property type="entry name" value="EF_Hand_1_Ca_BS"/>
</dbReference>
<keyword evidence="1" id="KW-0677">Repeat</keyword>
<feature type="non-terminal residue" evidence="5">
    <location>
        <position position="1"/>
    </location>
</feature>
<dbReference type="SUPFAM" id="SSF47473">
    <property type="entry name" value="EF-hand"/>
    <property type="match status" value="1"/>
</dbReference>
<dbReference type="SMART" id="SM00054">
    <property type="entry name" value="EFh"/>
    <property type="match status" value="3"/>
</dbReference>
<gene>
    <name evidence="5" type="ORF">OTI717_LOCUS36633</name>
    <name evidence="4" type="ORF">RFH988_LOCUS38000</name>
</gene>
<dbReference type="Pfam" id="PF13499">
    <property type="entry name" value="EF-hand_7"/>
    <property type="match status" value="1"/>
</dbReference>
<comment type="caution">
    <text evidence="5">The sequence shown here is derived from an EMBL/GenBank/DDBJ whole genome shotgun (WGS) entry which is preliminary data.</text>
</comment>
<dbReference type="Proteomes" id="UP000663823">
    <property type="component" value="Unassembled WGS sequence"/>
</dbReference>
<feature type="domain" description="EF-hand" evidence="3">
    <location>
        <begin position="110"/>
        <end position="136"/>
    </location>
</feature>
<organism evidence="5 6">
    <name type="scientific">Rotaria sordida</name>
    <dbReference type="NCBI Taxonomy" id="392033"/>
    <lineage>
        <taxon>Eukaryota</taxon>
        <taxon>Metazoa</taxon>
        <taxon>Spiralia</taxon>
        <taxon>Gnathifera</taxon>
        <taxon>Rotifera</taxon>
        <taxon>Eurotatoria</taxon>
        <taxon>Bdelloidea</taxon>
        <taxon>Philodinida</taxon>
        <taxon>Philodinidae</taxon>
        <taxon>Rotaria</taxon>
    </lineage>
</organism>
<evidence type="ECO:0000256" key="1">
    <source>
        <dbReference type="ARBA" id="ARBA00022737"/>
    </source>
</evidence>
<protein>
    <recommendedName>
        <fullName evidence="3">EF-hand domain-containing protein</fullName>
    </recommendedName>
</protein>